<dbReference type="PIRSF" id="PIRSF000538">
    <property type="entry name" value="GlpK"/>
    <property type="match status" value="1"/>
</dbReference>
<name>A0ABU6MHA5_9BACI</name>
<dbReference type="EC" id="2.7.1.17" evidence="8 10"/>
<evidence type="ECO:0000256" key="5">
    <source>
        <dbReference type="ARBA" id="ARBA00022777"/>
    </source>
</evidence>
<reference evidence="13 14" key="1">
    <citation type="submission" date="2023-03" db="EMBL/GenBank/DDBJ databases">
        <title>Bacillus Genome Sequencing.</title>
        <authorList>
            <person name="Dunlap C."/>
        </authorList>
    </citation>
    <scope>NUCLEOTIDE SEQUENCE [LARGE SCALE GENOMIC DNA]</scope>
    <source>
        <strain evidence="13 14">B-23453</strain>
    </source>
</reference>
<accession>A0ABU6MHA5</accession>
<keyword evidence="14" id="KW-1185">Reference proteome</keyword>
<dbReference type="SUPFAM" id="SSF53067">
    <property type="entry name" value="Actin-like ATPase domain"/>
    <property type="match status" value="2"/>
</dbReference>
<keyword evidence="3 8" id="KW-0808">Transferase</keyword>
<dbReference type="PROSITE" id="PS00445">
    <property type="entry name" value="FGGY_KINASES_2"/>
    <property type="match status" value="1"/>
</dbReference>
<keyword evidence="2 8" id="KW-0859">Xylose metabolism</keyword>
<dbReference type="NCBIfam" id="TIGR01312">
    <property type="entry name" value="XylB"/>
    <property type="match status" value="1"/>
</dbReference>
<keyword evidence="7 8" id="KW-0119">Carbohydrate metabolism</keyword>
<dbReference type="Gene3D" id="3.30.420.40">
    <property type="match status" value="2"/>
</dbReference>
<comment type="function">
    <text evidence="8">Catalyzes the phosphorylation of D-xylulose to D-xylulose 5-phosphate.</text>
</comment>
<gene>
    <name evidence="8 10 13" type="primary">xylB</name>
    <name evidence="13" type="ORF">P4T90_08010</name>
</gene>
<evidence type="ECO:0000256" key="9">
    <source>
        <dbReference type="RuleBase" id="RU003733"/>
    </source>
</evidence>
<dbReference type="PANTHER" id="PTHR43095">
    <property type="entry name" value="SUGAR KINASE"/>
    <property type="match status" value="1"/>
</dbReference>
<evidence type="ECO:0000256" key="4">
    <source>
        <dbReference type="ARBA" id="ARBA00022741"/>
    </source>
</evidence>
<dbReference type="InterPro" id="IPR050406">
    <property type="entry name" value="FGGY_Carb_Kinase"/>
</dbReference>
<dbReference type="Pfam" id="PF00370">
    <property type="entry name" value="FGGY_N"/>
    <property type="match status" value="1"/>
</dbReference>
<evidence type="ECO:0000313" key="14">
    <source>
        <dbReference type="Proteomes" id="UP001341444"/>
    </source>
</evidence>
<dbReference type="GO" id="GO:0004856">
    <property type="term" value="F:D-xylulokinase activity"/>
    <property type="evidence" value="ECO:0007669"/>
    <property type="project" value="UniProtKB-EC"/>
</dbReference>
<dbReference type="HAMAP" id="MF_02220">
    <property type="entry name" value="XylB"/>
    <property type="match status" value="1"/>
</dbReference>
<proteinExistence type="inferred from homology"/>
<protein>
    <recommendedName>
        <fullName evidence="8 10">Xylulose kinase</fullName>
        <shortName evidence="8 10">Xylulokinase</shortName>
        <ecNumber evidence="8 10">2.7.1.17</ecNumber>
    </recommendedName>
</protein>
<evidence type="ECO:0000256" key="2">
    <source>
        <dbReference type="ARBA" id="ARBA00022629"/>
    </source>
</evidence>
<dbReference type="InterPro" id="IPR043129">
    <property type="entry name" value="ATPase_NBD"/>
</dbReference>
<organism evidence="13 14">
    <name type="scientific">Heyndrickxia acidicola</name>
    <dbReference type="NCBI Taxonomy" id="209389"/>
    <lineage>
        <taxon>Bacteria</taxon>
        <taxon>Bacillati</taxon>
        <taxon>Bacillota</taxon>
        <taxon>Bacilli</taxon>
        <taxon>Bacillales</taxon>
        <taxon>Bacillaceae</taxon>
        <taxon>Heyndrickxia</taxon>
    </lineage>
</organism>
<evidence type="ECO:0000256" key="6">
    <source>
        <dbReference type="ARBA" id="ARBA00022840"/>
    </source>
</evidence>
<dbReference type="EMBL" id="JARMAB010000009">
    <property type="protein sequence ID" value="MED1203038.1"/>
    <property type="molecule type" value="Genomic_DNA"/>
</dbReference>
<feature type="domain" description="Carbohydrate kinase FGGY C-terminal" evidence="12">
    <location>
        <begin position="258"/>
        <end position="440"/>
    </location>
</feature>
<dbReference type="CDD" id="cd07808">
    <property type="entry name" value="ASKHA_NBD_FGGY_EcXK-like"/>
    <property type="match status" value="1"/>
</dbReference>
<dbReference type="InterPro" id="IPR006000">
    <property type="entry name" value="Xylulokinase"/>
</dbReference>
<comment type="catalytic activity">
    <reaction evidence="8 10">
        <text>D-xylulose + ATP = D-xylulose 5-phosphate + ADP + H(+)</text>
        <dbReference type="Rhea" id="RHEA:10964"/>
        <dbReference type="ChEBI" id="CHEBI:15378"/>
        <dbReference type="ChEBI" id="CHEBI:17140"/>
        <dbReference type="ChEBI" id="CHEBI:30616"/>
        <dbReference type="ChEBI" id="CHEBI:57737"/>
        <dbReference type="ChEBI" id="CHEBI:456216"/>
        <dbReference type="EC" id="2.7.1.17"/>
    </reaction>
</comment>
<keyword evidence="5 8" id="KW-0418">Kinase</keyword>
<dbReference type="InterPro" id="IPR000577">
    <property type="entry name" value="Carb_kinase_FGGY"/>
</dbReference>
<evidence type="ECO:0000259" key="12">
    <source>
        <dbReference type="Pfam" id="PF02782"/>
    </source>
</evidence>
<feature type="active site" description="Proton acceptor" evidence="8">
    <location>
        <position position="239"/>
    </location>
</feature>
<evidence type="ECO:0000256" key="7">
    <source>
        <dbReference type="ARBA" id="ARBA00023277"/>
    </source>
</evidence>
<evidence type="ECO:0000259" key="11">
    <source>
        <dbReference type="Pfam" id="PF00370"/>
    </source>
</evidence>
<evidence type="ECO:0000256" key="3">
    <source>
        <dbReference type="ARBA" id="ARBA00022679"/>
    </source>
</evidence>
<dbReference type="Proteomes" id="UP001341444">
    <property type="component" value="Unassembled WGS sequence"/>
</dbReference>
<evidence type="ECO:0000256" key="10">
    <source>
        <dbReference type="RuleBase" id="RU364073"/>
    </source>
</evidence>
<evidence type="ECO:0000313" key="13">
    <source>
        <dbReference type="EMBL" id="MED1203038.1"/>
    </source>
</evidence>
<dbReference type="InterPro" id="IPR018483">
    <property type="entry name" value="Carb_kinase_FGGY_CS"/>
</dbReference>
<dbReference type="RefSeq" id="WP_066266154.1">
    <property type="nucleotide sequence ID" value="NZ_JARMAB010000009.1"/>
</dbReference>
<evidence type="ECO:0000256" key="8">
    <source>
        <dbReference type="HAMAP-Rule" id="MF_02220"/>
    </source>
</evidence>
<dbReference type="Pfam" id="PF02782">
    <property type="entry name" value="FGGY_C"/>
    <property type="match status" value="1"/>
</dbReference>
<sequence>MNYLIGIDLGTSSVKAILMDREGNILSQAQKSYQIDVPEIGYAEQSPELWWSSTKNVLKKILEQNIDPSRIGGIGFSGQMHGLVMVGKRGESVRPAIIWSDQRSKSQVERINRLIQEEKAAGKMLNSVSTGFAVASLLWVKENEPESYGKTDKVLLPKDYIRFRLTGKLAVEATDASSTLAFNVAERKWAECLIDTLDLKKELFPPCFEPFDIAGEVTERAARETGLPEGIPVVFGGGDQFMHAVGNGLVYPGMVSSNIGTGGQIAAMTDQPLYDSKLRTNTFCHVKPNTWNIQGSSLNSGLSLEWLKTNILKEKDFGTMEAMAAGVPPGSDGLIFLPYLTGERTPHLNPNAKGIFFGLAFGHRSEHLVRAVMEGVAFSLKDSLEIMESLGIKADKVMASGGGAKSRLWLQIQADVYNKPIYTTKTREEASLGAAITAGVGIGLYPSVEEACEKVIHTHAEIIEPIKKNSSLYAERYEVFKELYRRNKDLFLL</sequence>
<dbReference type="InterPro" id="IPR018485">
    <property type="entry name" value="FGGY_C"/>
</dbReference>
<feature type="domain" description="Carbohydrate kinase FGGY N-terminal" evidence="11">
    <location>
        <begin position="3"/>
        <end position="246"/>
    </location>
</feature>
<comment type="caution">
    <text evidence="13">The sequence shown here is derived from an EMBL/GenBank/DDBJ whole genome shotgun (WGS) entry which is preliminary data.</text>
</comment>
<comment type="similarity">
    <text evidence="1 8 9">Belongs to the FGGY kinase family.</text>
</comment>
<dbReference type="PANTHER" id="PTHR43095:SF5">
    <property type="entry name" value="XYLULOSE KINASE"/>
    <property type="match status" value="1"/>
</dbReference>
<feature type="site" description="Important for activity" evidence="8">
    <location>
        <position position="8"/>
    </location>
</feature>
<keyword evidence="6 8" id="KW-0067">ATP-binding</keyword>
<keyword evidence="4 8" id="KW-0547">Nucleotide-binding</keyword>
<dbReference type="InterPro" id="IPR018484">
    <property type="entry name" value="FGGY_N"/>
</dbReference>
<feature type="binding site" evidence="8">
    <location>
        <begin position="80"/>
        <end position="81"/>
    </location>
    <ligand>
        <name>substrate</name>
    </ligand>
</feature>
<evidence type="ECO:0000256" key="1">
    <source>
        <dbReference type="ARBA" id="ARBA00009156"/>
    </source>
</evidence>